<evidence type="ECO:0000259" key="1">
    <source>
        <dbReference type="Pfam" id="PF04765"/>
    </source>
</evidence>
<dbReference type="Proteomes" id="UP000199250">
    <property type="component" value="Unassembled WGS sequence"/>
</dbReference>
<dbReference type="OrthoDB" id="396512at2"/>
<accession>A0A1H6U7Q2</accession>
<feature type="domain" description="TOD1/MUCI70 glycosyltransferase-like" evidence="1">
    <location>
        <begin position="50"/>
        <end position="203"/>
    </location>
</feature>
<gene>
    <name evidence="2" type="ORF">SAMN04244572_00409</name>
    <name evidence="3" type="ORF">SAMN04244579_02311</name>
</gene>
<evidence type="ECO:0000313" key="3">
    <source>
        <dbReference type="EMBL" id="SEI87546.1"/>
    </source>
</evidence>
<reference evidence="4 5" key="1">
    <citation type="submission" date="2016-10" db="EMBL/GenBank/DDBJ databases">
        <authorList>
            <person name="de Groot N.N."/>
        </authorList>
    </citation>
    <scope>NUCLEOTIDE SEQUENCE [LARGE SCALE GENOMIC DNA]</scope>
    <source>
        <strain evidence="3 4">DSM 1041</strain>
        <strain evidence="2 5">DSM 373</strain>
    </source>
</reference>
<dbReference type="RefSeq" id="WP_090729543.1">
    <property type="nucleotide sequence ID" value="NZ_FNYO01000024.1"/>
</dbReference>
<organism evidence="3 4">
    <name type="scientific">Azotobacter beijerinckii</name>
    <dbReference type="NCBI Taxonomy" id="170623"/>
    <lineage>
        <taxon>Bacteria</taxon>
        <taxon>Pseudomonadati</taxon>
        <taxon>Pseudomonadota</taxon>
        <taxon>Gammaproteobacteria</taxon>
        <taxon>Pseudomonadales</taxon>
        <taxon>Pseudomonadaceae</taxon>
        <taxon>Azotobacter</taxon>
    </lineage>
</organism>
<name>A0A1H6U7Q2_9GAMM</name>
<protein>
    <recommendedName>
        <fullName evidence="1">TOD1/MUCI70 glycosyltransferase-like domain-containing protein</fullName>
    </recommendedName>
</protein>
<dbReference type="EMBL" id="FNYQ01000004">
    <property type="protein sequence ID" value="SEI46637.1"/>
    <property type="molecule type" value="Genomic_DNA"/>
</dbReference>
<evidence type="ECO:0000313" key="4">
    <source>
        <dbReference type="Proteomes" id="UP000199005"/>
    </source>
</evidence>
<sequence length="276" mass="32405">MDQTSAATRKRIAIYTAITAGYDNLEELTYKSTEGNIDYLAFTDCDIHSKFWKIIPLDEKYAHLDSVRKSRKPKIVGHPVLENYDYTIWIDGNIDIIGDVNELIGLLDEHDLVTFKHPSRNCVYEEAMACLSRKKDSIEVIKEHVEFLKRQGYPEKNGLNECNVLLRKKTVALEQAMNAWWEIVLNRSRRDQLSFNYIALKYNLKFTVMGDDNAHGKSKYFSLREKHLRHPPAEHYSCHYRYSTYLMTFYMRKAYRKIIRNLTGLTYIRPDGTQSK</sequence>
<dbReference type="AlphaFoldDB" id="A0A1H6U7Q2"/>
<dbReference type="Pfam" id="PF04765">
    <property type="entry name" value="TOD1_MUCI70"/>
    <property type="match status" value="1"/>
</dbReference>
<dbReference type="InterPro" id="IPR006852">
    <property type="entry name" value="TOD1_MUCI70"/>
</dbReference>
<dbReference type="Proteomes" id="UP000199005">
    <property type="component" value="Unassembled WGS sequence"/>
</dbReference>
<dbReference type="InterPro" id="IPR048354">
    <property type="entry name" value="TOD1_MUCI70_glycTrfase_dom"/>
</dbReference>
<proteinExistence type="predicted"/>
<dbReference type="PANTHER" id="PTHR12956">
    <property type="entry name" value="ALKALINE CERAMIDASE-RELATED"/>
    <property type="match status" value="1"/>
</dbReference>
<dbReference type="PANTHER" id="PTHR12956:SF17">
    <property type="entry name" value="OS01G0749100 PROTEIN"/>
    <property type="match status" value="1"/>
</dbReference>
<evidence type="ECO:0000313" key="5">
    <source>
        <dbReference type="Proteomes" id="UP000199250"/>
    </source>
</evidence>
<dbReference type="STRING" id="170623.SAMN04244579_02311"/>
<dbReference type="EMBL" id="FNYO01000024">
    <property type="protein sequence ID" value="SEI87546.1"/>
    <property type="molecule type" value="Genomic_DNA"/>
</dbReference>
<evidence type="ECO:0000313" key="2">
    <source>
        <dbReference type="EMBL" id="SEI46637.1"/>
    </source>
</evidence>